<dbReference type="Gene3D" id="3.30.300.30">
    <property type="match status" value="1"/>
</dbReference>
<dbReference type="PRINTS" id="PR00154">
    <property type="entry name" value="AMPBINDING"/>
</dbReference>
<accession>A0A852TWS6</accession>
<comment type="caution">
    <text evidence="3">The sequence shown here is derived from an EMBL/GenBank/DDBJ whole genome shotgun (WGS) entry which is preliminary data.</text>
</comment>
<dbReference type="InterPro" id="IPR020459">
    <property type="entry name" value="AMP-binding"/>
</dbReference>
<feature type="domain" description="AMP-dependent synthetase/ligase" evidence="2">
    <location>
        <begin position="24"/>
        <end position="359"/>
    </location>
</feature>
<keyword evidence="4" id="KW-1185">Reference proteome</keyword>
<dbReference type="GO" id="GO:0005829">
    <property type="term" value="C:cytosol"/>
    <property type="evidence" value="ECO:0007669"/>
    <property type="project" value="TreeGrafter"/>
</dbReference>
<dbReference type="PANTHER" id="PTHR45527:SF1">
    <property type="entry name" value="FATTY ACID SYNTHASE"/>
    <property type="match status" value="1"/>
</dbReference>
<dbReference type="AlphaFoldDB" id="A0A852TWS6"/>
<dbReference type="Proteomes" id="UP000589036">
    <property type="component" value="Unassembled WGS sequence"/>
</dbReference>
<sequence>MTAATEDGTDAPRRPLLTDAIMAAAEHSPERTAVVGGGETWSFRRLVGESHQFARAIAEVSGAADWIGVCGPRTPRTVAAALGCMLAGRVYLPLDPNHPEQRLSLIVDDADAALILFDGAVPDHIADHPRSLTLNALTDASEGGGTCRRAESNDVAYVIYTSGSTGKPKGVLAQHGALAALADAIGDHRPGLDAHDVVLAVASFAFDMSITDVFVPLARGATVVLAPDARDTAGLLDLIDAHGVTTVLATPSLWRTLVSGGLGDDGRRRVRAIGGGERLTGSLAGELLGRTERLYNGYGPTETTVYVTFGEVRDADDITLGRRTPSSLLYVLDGRLGAVPPGGRGELYIGGDTVSLGYHRRPGLTAEKFLPDPYSGRPGARLYRTGDIVRLRGDGELEFIGRSDSQVKIRGHRVEPGEVEAVLAQHPDVREAVVLAVDAPAGETALAAYWVGGETAADGEPASWNRPPRVPDPAPTYSRPASQHCTPEPPAPRQRTGTRSSCSTGSSNS</sequence>
<dbReference type="InterPro" id="IPR045851">
    <property type="entry name" value="AMP-bd_C_sf"/>
</dbReference>
<reference evidence="3 4" key="1">
    <citation type="submission" date="2020-07" db="EMBL/GenBank/DDBJ databases">
        <title>Sequencing the genomes of 1000 actinobacteria strains.</title>
        <authorList>
            <person name="Klenk H.-P."/>
        </authorList>
    </citation>
    <scope>NUCLEOTIDE SEQUENCE [LARGE SCALE GENOMIC DNA]</scope>
    <source>
        <strain evidence="3 4">CXB654</strain>
    </source>
</reference>
<dbReference type="InterPro" id="IPR010071">
    <property type="entry name" value="AA_adenyl_dom"/>
</dbReference>
<dbReference type="PANTHER" id="PTHR45527">
    <property type="entry name" value="NONRIBOSOMAL PEPTIDE SYNTHETASE"/>
    <property type="match status" value="1"/>
</dbReference>
<dbReference type="GO" id="GO:0009366">
    <property type="term" value="C:enterobactin synthetase complex"/>
    <property type="evidence" value="ECO:0007669"/>
    <property type="project" value="TreeGrafter"/>
</dbReference>
<dbReference type="GO" id="GO:0047527">
    <property type="term" value="F:2,3-dihydroxybenzoate-serine ligase activity"/>
    <property type="evidence" value="ECO:0007669"/>
    <property type="project" value="TreeGrafter"/>
</dbReference>
<organism evidence="3 4">
    <name type="scientific">Spinactinospora alkalitolerans</name>
    <dbReference type="NCBI Taxonomy" id="687207"/>
    <lineage>
        <taxon>Bacteria</taxon>
        <taxon>Bacillati</taxon>
        <taxon>Actinomycetota</taxon>
        <taxon>Actinomycetes</taxon>
        <taxon>Streptosporangiales</taxon>
        <taxon>Nocardiopsidaceae</taxon>
        <taxon>Spinactinospora</taxon>
    </lineage>
</organism>
<dbReference type="CDD" id="cd05930">
    <property type="entry name" value="A_NRPS"/>
    <property type="match status" value="1"/>
</dbReference>
<dbReference type="NCBIfam" id="TIGR01733">
    <property type="entry name" value="AA-adenyl-dom"/>
    <property type="match status" value="1"/>
</dbReference>
<dbReference type="SUPFAM" id="SSF56801">
    <property type="entry name" value="Acetyl-CoA synthetase-like"/>
    <property type="match status" value="1"/>
</dbReference>
<dbReference type="InterPro" id="IPR020845">
    <property type="entry name" value="AMP-binding_CS"/>
</dbReference>
<evidence type="ECO:0000259" key="2">
    <source>
        <dbReference type="Pfam" id="PF00501"/>
    </source>
</evidence>
<dbReference type="Gene3D" id="3.40.50.980">
    <property type="match status" value="2"/>
</dbReference>
<dbReference type="GO" id="GO:0043041">
    <property type="term" value="P:amino acid activation for nonribosomal peptide biosynthetic process"/>
    <property type="evidence" value="ECO:0007669"/>
    <property type="project" value="TreeGrafter"/>
</dbReference>
<proteinExistence type="predicted"/>
<dbReference type="InterPro" id="IPR000873">
    <property type="entry name" value="AMP-dep_synth/lig_dom"/>
</dbReference>
<feature type="compositionally biased region" description="Low complexity" evidence="1">
    <location>
        <begin position="495"/>
        <end position="509"/>
    </location>
</feature>
<evidence type="ECO:0000313" key="3">
    <source>
        <dbReference type="EMBL" id="NYE48469.1"/>
    </source>
</evidence>
<dbReference type="PROSITE" id="PS00455">
    <property type="entry name" value="AMP_BINDING"/>
    <property type="match status" value="1"/>
</dbReference>
<dbReference type="GO" id="GO:0031177">
    <property type="term" value="F:phosphopantetheine binding"/>
    <property type="evidence" value="ECO:0007669"/>
    <property type="project" value="TreeGrafter"/>
</dbReference>
<feature type="region of interest" description="Disordered" evidence="1">
    <location>
        <begin position="457"/>
        <end position="509"/>
    </location>
</feature>
<dbReference type="GO" id="GO:0009239">
    <property type="term" value="P:enterobactin biosynthetic process"/>
    <property type="evidence" value="ECO:0007669"/>
    <property type="project" value="TreeGrafter"/>
</dbReference>
<dbReference type="EMBL" id="JACCCC010000001">
    <property type="protein sequence ID" value="NYE48469.1"/>
    <property type="molecule type" value="Genomic_DNA"/>
</dbReference>
<dbReference type="Gene3D" id="2.30.38.10">
    <property type="entry name" value="Luciferase, Domain 3"/>
    <property type="match status" value="1"/>
</dbReference>
<evidence type="ECO:0000313" key="4">
    <source>
        <dbReference type="Proteomes" id="UP000589036"/>
    </source>
</evidence>
<protein>
    <submittedName>
        <fullName evidence="3">Amino acid adenylation domain-containing protein</fullName>
    </submittedName>
</protein>
<dbReference type="RefSeq" id="WP_179644247.1">
    <property type="nucleotide sequence ID" value="NZ_BAAAYY010000004.1"/>
</dbReference>
<evidence type="ECO:0000256" key="1">
    <source>
        <dbReference type="SAM" id="MobiDB-lite"/>
    </source>
</evidence>
<dbReference type="Pfam" id="PF00501">
    <property type="entry name" value="AMP-binding"/>
    <property type="match status" value="1"/>
</dbReference>
<name>A0A852TWS6_9ACTN</name>
<gene>
    <name evidence="3" type="ORF">HDA32_003589</name>
</gene>